<dbReference type="GO" id="GO:0042626">
    <property type="term" value="F:ATPase-coupled transmembrane transporter activity"/>
    <property type="evidence" value="ECO:0007669"/>
    <property type="project" value="TreeGrafter"/>
</dbReference>
<dbReference type="Pfam" id="PF00005">
    <property type="entry name" value="ABC_tran"/>
    <property type="match status" value="2"/>
</dbReference>
<evidence type="ECO:0000313" key="11">
    <source>
        <dbReference type="EMBL" id="NYE72197.1"/>
    </source>
</evidence>
<dbReference type="PANTHER" id="PTHR43553:SF24">
    <property type="entry name" value="ENERGY-COUPLING FACTOR TRANSPORTER ATP-BINDING PROTEIN ECFA1"/>
    <property type="match status" value="1"/>
</dbReference>
<feature type="transmembrane region" description="Helical" evidence="9">
    <location>
        <begin position="761"/>
        <end position="780"/>
    </location>
</feature>
<evidence type="ECO:0000256" key="3">
    <source>
        <dbReference type="ARBA" id="ARBA00022448"/>
    </source>
</evidence>
<dbReference type="InterPro" id="IPR017871">
    <property type="entry name" value="ABC_transporter-like_CS"/>
</dbReference>
<dbReference type="CDD" id="cd03225">
    <property type="entry name" value="ABC_cobalt_CbiO_domain1"/>
    <property type="match status" value="1"/>
</dbReference>
<dbReference type="EC" id="3.6.3.-" evidence="11"/>
<comment type="caution">
    <text evidence="11">The sequence shown here is derived from an EMBL/GenBank/DDBJ whole genome shotgun (WGS) entry which is preliminary data.</text>
</comment>
<keyword evidence="3" id="KW-0813">Transport</keyword>
<keyword evidence="5" id="KW-0547">Nucleotide-binding</keyword>
<dbReference type="InterPro" id="IPR015856">
    <property type="entry name" value="ABC_transpr_CbiO/EcfA_su"/>
</dbReference>
<dbReference type="GO" id="GO:0005524">
    <property type="term" value="F:ATP binding"/>
    <property type="evidence" value="ECO:0007669"/>
    <property type="project" value="UniProtKB-KW"/>
</dbReference>
<proteinExistence type="inferred from homology"/>
<dbReference type="PANTHER" id="PTHR43553">
    <property type="entry name" value="HEAVY METAL TRANSPORTER"/>
    <property type="match status" value="1"/>
</dbReference>
<dbReference type="InterPro" id="IPR003593">
    <property type="entry name" value="AAA+_ATPase"/>
</dbReference>
<dbReference type="InterPro" id="IPR027417">
    <property type="entry name" value="P-loop_NTPase"/>
</dbReference>
<dbReference type="CDD" id="cd16914">
    <property type="entry name" value="EcfT"/>
    <property type="match status" value="1"/>
</dbReference>
<dbReference type="GO" id="GO:0043190">
    <property type="term" value="C:ATP-binding cassette (ABC) transporter complex"/>
    <property type="evidence" value="ECO:0007669"/>
    <property type="project" value="TreeGrafter"/>
</dbReference>
<sequence>MAESSPVGIETGEVVAAGVCWRPHGRREPTLRELTLTLRPGERVLLAGASGSGKSTLLRLLAGLADESLGELTGELRLPGDGRPGRAGLLLQDPTHAVVAEHAGRDVAFGPENRRADRPEIADRTRRALTAVGFPYPAARRSTDLSGGELQRLALAGALALDPELLLLDEPTAMLDPDGARTLRDAVIGAVADRPVTVVVVDHRPGDWLDFCDRMLVLGPDGRLIADGPARAVLAEQRDELLAAGVWVPGEPPPEPVRIDWSRPLAGPSTDSVRGGMGLRRREVDLGRAAVDSAAEGSATARDAEAVLRVRGLGLGTPGAATRPLVTGLDLDLRPGDLVAVSGRSGSGKSTLLRALAGLQPADAGELAVLREGTELPLDRLARRSRELARVVAWQPQHAEQQLTRRTVEAEVLATSEAVYADDPERLAAARRRAEALLVALGLDRLRGADSYQLSGGEERRVALAAAVAHGPVVVLLDEPTVGQDRQTWAAVAGVIDALRSDGTAVVVATHDRELADRAGRRLELDGPAATAAEWPDYTIAPVVEPGDPPAARCNTVALLIIALGAAIGSFFVADWRVGLLTLALSLLLAPLAVRGVRATLARLVPVTLAAITVGWSALAFSDRGFLAPDAWPVAAAEVTRIACLVIPGVLLIPSLPPSRLGDALAQRCRLPHRPVVAAAAGLLRLQQLLEVWRTMADVRRIRGLDPGRSPAGRVRQAAGLTFALLVYALRSAQQSALSMDARGFAGARRRTFALPSPWRAVDWLAVAVAALLTVVPLLLSRILS</sequence>
<dbReference type="GO" id="GO:0016887">
    <property type="term" value="F:ATP hydrolysis activity"/>
    <property type="evidence" value="ECO:0007669"/>
    <property type="project" value="InterPro"/>
</dbReference>
<dbReference type="PROSITE" id="PS50893">
    <property type="entry name" value="ABC_TRANSPORTER_2"/>
    <property type="match status" value="2"/>
</dbReference>
<accession>A0A7Y9LBW9</accession>
<dbReference type="Gene3D" id="3.40.50.300">
    <property type="entry name" value="P-loop containing nucleotide triphosphate hydrolases"/>
    <property type="match status" value="2"/>
</dbReference>
<protein>
    <submittedName>
        <fullName evidence="11">Energy-coupling factor transport system ATP-binding protein</fullName>
        <ecNumber evidence="11">3.6.3.-</ecNumber>
    </submittedName>
</protein>
<dbReference type="EMBL" id="JACCBU010000001">
    <property type="protein sequence ID" value="NYE72197.1"/>
    <property type="molecule type" value="Genomic_DNA"/>
</dbReference>
<evidence type="ECO:0000256" key="8">
    <source>
        <dbReference type="ARBA" id="ARBA00023136"/>
    </source>
</evidence>
<dbReference type="PROSITE" id="PS00211">
    <property type="entry name" value="ABC_TRANSPORTER_1"/>
    <property type="match status" value="1"/>
</dbReference>
<evidence type="ECO:0000256" key="1">
    <source>
        <dbReference type="ARBA" id="ARBA00004141"/>
    </source>
</evidence>
<evidence type="ECO:0000256" key="6">
    <source>
        <dbReference type="ARBA" id="ARBA00022840"/>
    </source>
</evidence>
<evidence type="ECO:0000256" key="5">
    <source>
        <dbReference type="ARBA" id="ARBA00022741"/>
    </source>
</evidence>
<name>A0A7Y9LBW9_9ACTN</name>
<dbReference type="RefSeq" id="WP_179752843.1">
    <property type="nucleotide sequence ID" value="NZ_JACCBU010000001.1"/>
</dbReference>
<organism evidence="11 12">
    <name type="scientific">Microlunatus parietis</name>
    <dbReference type="NCBI Taxonomy" id="682979"/>
    <lineage>
        <taxon>Bacteria</taxon>
        <taxon>Bacillati</taxon>
        <taxon>Actinomycetota</taxon>
        <taxon>Actinomycetes</taxon>
        <taxon>Propionibacteriales</taxon>
        <taxon>Propionibacteriaceae</taxon>
        <taxon>Microlunatus</taxon>
    </lineage>
</organism>
<dbReference type="Proteomes" id="UP000569914">
    <property type="component" value="Unassembled WGS sequence"/>
</dbReference>
<keyword evidence="12" id="KW-1185">Reference proteome</keyword>
<evidence type="ECO:0000256" key="4">
    <source>
        <dbReference type="ARBA" id="ARBA00022692"/>
    </source>
</evidence>
<keyword evidence="6 11" id="KW-0067">ATP-binding</keyword>
<dbReference type="SMART" id="SM00382">
    <property type="entry name" value="AAA"/>
    <property type="match status" value="2"/>
</dbReference>
<dbReference type="InterPro" id="IPR050095">
    <property type="entry name" value="ECF_ABC_transporter_ATP-bd"/>
</dbReference>
<evidence type="ECO:0000256" key="7">
    <source>
        <dbReference type="ARBA" id="ARBA00022989"/>
    </source>
</evidence>
<comment type="similarity">
    <text evidence="2">Belongs to the ABC transporter superfamily.</text>
</comment>
<keyword evidence="4 9" id="KW-0812">Transmembrane</keyword>
<evidence type="ECO:0000256" key="2">
    <source>
        <dbReference type="ARBA" id="ARBA00005417"/>
    </source>
</evidence>
<evidence type="ECO:0000256" key="9">
    <source>
        <dbReference type="SAM" id="Phobius"/>
    </source>
</evidence>
<keyword evidence="8 9" id="KW-0472">Membrane</keyword>
<dbReference type="AlphaFoldDB" id="A0A7Y9LBW9"/>
<dbReference type="InterPro" id="IPR003339">
    <property type="entry name" value="ABC/ECF_trnsptr_transmembrane"/>
</dbReference>
<feature type="transmembrane region" description="Helical" evidence="9">
    <location>
        <begin position="557"/>
        <end position="589"/>
    </location>
</feature>
<reference evidence="11 12" key="1">
    <citation type="submission" date="2020-07" db="EMBL/GenBank/DDBJ databases">
        <title>Sequencing the genomes of 1000 actinobacteria strains.</title>
        <authorList>
            <person name="Klenk H.-P."/>
        </authorList>
    </citation>
    <scope>NUCLEOTIDE SEQUENCE [LARGE SCALE GENOMIC DNA]</scope>
    <source>
        <strain evidence="11 12">DSM 22083</strain>
    </source>
</reference>
<keyword evidence="7 9" id="KW-1133">Transmembrane helix</keyword>
<dbReference type="Pfam" id="PF02361">
    <property type="entry name" value="CbiQ"/>
    <property type="match status" value="1"/>
</dbReference>
<comment type="subcellular location">
    <subcellularLocation>
        <location evidence="1">Membrane</location>
        <topology evidence="1">Multi-pass membrane protein</topology>
    </subcellularLocation>
</comment>
<dbReference type="SUPFAM" id="SSF52540">
    <property type="entry name" value="P-loop containing nucleoside triphosphate hydrolases"/>
    <property type="match status" value="2"/>
</dbReference>
<feature type="domain" description="ABC transporter" evidence="10">
    <location>
        <begin position="308"/>
        <end position="552"/>
    </location>
</feature>
<evidence type="ECO:0000313" key="12">
    <source>
        <dbReference type="Proteomes" id="UP000569914"/>
    </source>
</evidence>
<keyword evidence="11" id="KW-0378">Hydrolase</keyword>
<feature type="domain" description="ABC transporter" evidence="10">
    <location>
        <begin position="9"/>
        <end position="246"/>
    </location>
</feature>
<feature type="transmembrane region" description="Helical" evidence="9">
    <location>
        <begin position="601"/>
        <end position="619"/>
    </location>
</feature>
<evidence type="ECO:0000259" key="10">
    <source>
        <dbReference type="PROSITE" id="PS50893"/>
    </source>
</evidence>
<dbReference type="InterPro" id="IPR003439">
    <property type="entry name" value="ABC_transporter-like_ATP-bd"/>
</dbReference>
<gene>
    <name evidence="11" type="ORF">BKA15_003526</name>
</gene>